<dbReference type="GO" id="GO:0000022">
    <property type="term" value="P:mitotic spindle elongation"/>
    <property type="evidence" value="ECO:0007669"/>
    <property type="project" value="TreeGrafter"/>
</dbReference>
<dbReference type="Proteomes" id="UP000449547">
    <property type="component" value="Unassembled WGS sequence"/>
</dbReference>
<proteinExistence type="inferred from homology"/>
<organism evidence="13 14">
    <name type="scientific">Diutina rugosa</name>
    <name type="common">Yeast</name>
    <name type="synonym">Candida rugosa</name>
    <dbReference type="NCBI Taxonomy" id="5481"/>
    <lineage>
        <taxon>Eukaryota</taxon>
        <taxon>Fungi</taxon>
        <taxon>Dikarya</taxon>
        <taxon>Ascomycota</taxon>
        <taxon>Saccharomycotina</taxon>
        <taxon>Pichiomycetes</taxon>
        <taxon>Debaryomycetaceae</taxon>
        <taxon>Diutina</taxon>
    </lineage>
</organism>
<dbReference type="PANTHER" id="PTHR47549">
    <property type="entry name" value="GOLGI APPARATUS MEMBRANE PROTEIN TVP38-RELATED"/>
    <property type="match status" value="1"/>
</dbReference>
<evidence type="ECO:0000256" key="3">
    <source>
        <dbReference type="ARBA" id="ARBA00008640"/>
    </source>
</evidence>
<comment type="function">
    <text evidence="1">Golgi membrane protein involved in vesicular trafficking and spindle migration.</text>
</comment>
<keyword evidence="7 11" id="KW-1133">Transmembrane helix</keyword>
<evidence type="ECO:0000313" key="13">
    <source>
        <dbReference type="EMBL" id="KAA8898896.1"/>
    </source>
</evidence>
<evidence type="ECO:0000256" key="8">
    <source>
        <dbReference type="ARBA" id="ARBA00023034"/>
    </source>
</evidence>
<feature type="compositionally biased region" description="Basic and acidic residues" evidence="10">
    <location>
        <begin position="296"/>
        <end position="305"/>
    </location>
</feature>
<gene>
    <name evidence="13" type="ORF">DIURU_004516</name>
</gene>
<dbReference type="RefSeq" id="XP_034010699.1">
    <property type="nucleotide sequence ID" value="XM_034157398.1"/>
</dbReference>
<accession>A0A642UNW5</accession>
<comment type="caution">
    <text evidence="13">The sequence shown here is derived from an EMBL/GenBank/DDBJ whole genome shotgun (WGS) entry which is preliminary data.</text>
</comment>
<feature type="transmembrane region" description="Helical" evidence="11">
    <location>
        <begin position="224"/>
        <end position="242"/>
    </location>
</feature>
<feature type="transmembrane region" description="Helical" evidence="11">
    <location>
        <begin position="30"/>
        <end position="49"/>
    </location>
</feature>
<evidence type="ECO:0000256" key="2">
    <source>
        <dbReference type="ARBA" id="ARBA00004653"/>
    </source>
</evidence>
<name>A0A642UNW5_DIURU</name>
<dbReference type="OrthoDB" id="166803at2759"/>
<feature type="compositionally biased region" description="Acidic residues" evidence="10">
    <location>
        <begin position="306"/>
        <end position="318"/>
    </location>
</feature>
<comment type="subcellular location">
    <subcellularLocation>
        <location evidence="2">Golgi apparatus membrane</location>
        <topology evidence="2">Multi-pass membrane protein</topology>
    </subcellularLocation>
</comment>
<keyword evidence="6 11" id="KW-0812">Transmembrane</keyword>
<dbReference type="InterPro" id="IPR032816">
    <property type="entry name" value="VTT_dom"/>
</dbReference>
<feature type="region of interest" description="Disordered" evidence="10">
    <location>
        <begin position="296"/>
        <end position="318"/>
    </location>
</feature>
<evidence type="ECO:0000256" key="9">
    <source>
        <dbReference type="ARBA" id="ARBA00023136"/>
    </source>
</evidence>
<feature type="transmembrane region" description="Helical" evidence="11">
    <location>
        <begin position="106"/>
        <end position="128"/>
    </location>
</feature>
<evidence type="ECO:0000256" key="4">
    <source>
        <dbReference type="ARBA" id="ARBA00013533"/>
    </source>
</evidence>
<dbReference type="GeneID" id="54783167"/>
<evidence type="ECO:0000256" key="6">
    <source>
        <dbReference type="ARBA" id="ARBA00022692"/>
    </source>
</evidence>
<comment type="similarity">
    <text evidence="3">Belongs to the TVP38/TMEM64 family.</text>
</comment>
<dbReference type="InterPro" id="IPR051076">
    <property type="entry name" value="Golgi_membrane_TVP38/TMEM64"/>
</dbReference>
<dbReference type="Pfam" id="PF09335">
    <property type="entry name" value="VTT_dom"/>
    <property type="match status" value="1"/>
</dbReference>
<protein>
    <recommendedName>
        <fullName evidence="4">Golgi apparatus membrane protein TVP38</fullName>
    </recommendedName>
    <alternativeName>
        <fullName evidence="5">Golgi apparatus membrane protein tvp38</fullName>
    </alternativeName>
</protein>
<evidence type="ECO:0000313" key="14">
    <source>
        <dbReference type="Proteomes" id="UP000449547"/>
    </source>
</evidence>
<dbReference type="EMBL" id="SWFT01000133">
    <property type="protein sequence ID" value="KAA8898896.1"/>
    <property type="molecule type" value="Genomic_DNA"/>
</dbReference>
<keyword evidence="8" id="KW-0333">Golgi apparatus</keyword>
<dbReference type="OMA" id="KWQALET"/>
<feature type="transmembrane region" description="Helical" evidence="11">
    <location>
        <begin position="72"/>
        <end position="100"/>
    </location>
</feature>
<evidence type="ECO:0000256" key="5">
    <source>
        <dbReference type="ARBA" id="ARBA00020673"/>
    </source>
</evidence>
<evidence type="ECO:0000256" key="11">
    <source>
        <dbReference type="SAM" id="Phobius"/>
    </source>
</evidence>
<keyword evidence="9 11" id="KW-0472">Membrane</keyword>
<evidence type="ECO:0000256" key="10">
    <source>
        <dbReference type="SAM" id="MobiDB-lite"/>
    </source>
</evidence>
<reference evidence="13 14" key="1">
    <citation type="submission" date="2019-07" db="EMBL/GenBank/DDBJ databases">
        <title>Genome assembly of two rare yeast pathogens: Diutina rugosa and Trichomonascus ciferrii.</title>
        <authorList>
            <person name="Mixao V."/>
            <person name="Saus E."/>
            <person name="Hansen A."/>
            <person name="Lass-Flor C."/>
            <person name="Gabaldon T."/>
        </authorList>
    </citation>
    <scope>NUCLEOTIDE SEQUENCE [LARGE SCALE GENOMIC DNA]</scope>
    <source>
        <strain evidence="13 14">CBS 613</strain>
    </source>
</reference>
<keyword evidence="14" id="KW-1185">Reference proteome</keyword>
<dbReference type="VEuPathDB" id="FungiDB:DIURU_004516"/>
<sequence>MAISDVLGEINQNLGRGKEWFQRQSRTRQVALVAAIVVVAIAGVLAIIFHKRLVHFLRDVAVWWQDFKWGKVVLWILVFFVGFPPLIGYSALSVLCGMVYGFPWGWPLLASASIMGSFASFLLFRYILHNQAVYLASHNEKFRAFSEILHENNSLWLLTLIRLCPLPYSLSNGALSAIPELSPVTFLLASTITSPKLLIHLFVGSKLKDLGDDSKSGSTKLVDILSIVITIAAAALTTYVIYSKMKQKLTQYERNGDNYDNMIFGNFDEESNIELHSNDYDADNFVIDEDDIEARRSEQRERHDIEDFEISDDEDIRL</sequence>
<dbReference type="AlphaFoldDB" id="A0A642UNW5"/>
<evidence type="ECO:0000256" key="1">
    <source>
        <dbReference type="ARBA" id="ARBA00002978"/>
    </source>
</evidence>
<dbReference type="PANTHER" id="PTHR47549:SF1">
    <property type="entry name" value="GOLGI APPARATUS MEMBRANE PROTEIN TVP38"/>
    <property type="match status" value="1"/>
</dbReference>
<feature type="domain" description="VTT" evidence="12">
    <location>
        <begin position="89"/>
        <end position="205"/>
    </location>
</feature>
<dbReference type="GO" id="GO:0000139">
    <property type="term" value="C:Golgi membrane"/>
    <property type="evidence" value="ECO:0007669"/>
    <property type="project" value="UniProtKB-SubCell"/>
</dbReference>
<dbReference type="GO" id="GO:0016192">
    <property type="term" value="P:vesicle-mediated transport"/>
    <property type="evidence" value="ECO:0007669"/>
    <property type="project" value="TreeGrafter"/>
</dbReference>
<evidence type="ECO:0000256" key="7">
    <source>
        <dbReference type="ARBA" id="ARBA00022989"/>
    </source>
</evidence>
<evidence type="ECO:0000259" key="12">
    <source>
        <dbReference type="Pfam" id="PF09335"/>
    </source>
</evidence>